<dbReference type="EMBL" id="HBUE01002122">
    <property type="protein sequence ID" value="CAG6444096.1"/>
    <property type="molecule type" value="Transcribed_RNA"/>
</dbReference>
<evidence type="ECO:0000313" key="1">
    <source>
        <dbReference type="EMBL" id="CAG6444096.1"/>
    </source>
</evidence>
<protein>
    <submittedName>
        <fullName evidence="1">(northern house mosquito) hypothetical protein</fullName>
    </submittedName>
</protein>
<proteinExistence type="predicted"/>
<reference evidence="1" key="1">
    <citation type="submission" date="2021-05" db="EMBL/GenBank/DDBJ databases">
        <authorList>
            <person name="Alioto T."/>
            <person name="Alioto T."/>
            <person name="Gomez Garrido J."/>
        </authorList>
    </citation>
    <scope>NUCLEOTIDE SEQUENCE</scope>
</reference>
<dbReference type="AlphaFoldDB" id="A0A8D7ZWI7"/>
<name>A0A8D7ZWI7_CULPI</name>
<organism evidence="1">
    <name type="scientific">Culex pipiens</name>
    <name type="common">House mosquito</name>
    <dbReference type="NCBI Taxonomy" id="7175"/>
    <lineage>
        <taxon>Eukaryota</taxon>
        <taxon>Metazoa</taxon>
        <taxon>Ecdysozoa</taxon>
        <taxon>Arthropoda</taxon>
        <taxon>Hexapoda</taxon>
        <taxon>Insecta</taxon>
        <taxon>Pterygota</taxon>
        <taxon>Neoptera</taxon>
        <taxon>Endopterygota</taxon>
        <taxon>Diptera</taxon>
        <taxon>Nematocera</taxon>
        <taxon>Culicoidea</taxon>
        <taxon>Culicidae</taxon>
        <taxon>Culicinae</taxon>
        <taxon>Culicini</taxon>
        <taxon>Culex</taxon>
        <taxon>Culex</taxon>
    </lineage>
</organism>
<accession>A0A8D7ZWI7</accession>
<sequence length="235" mass="25858">MVQDVVPFGTGIWSVHLLVLIREGSFELLKSTSNVFEVVPTADGVYVGAEHWTEHRQQAVRGAVGEVGDCYALLIQSERSRMKLGNSSNRWYSILKPTNLIHSGPPGEGQVFHDNQARTFGTINQPRHTQRFTNSFQLPLHSGQNLRVHAMFRVEQGWSGVQGIAGFGLEHPAGAEFLIRMTLRTVVNLGAVQSTGEAVSSFGSRFEDARLGYGDRGVCFMILNNRLHEVGGEPG</sequence>